<evidence type="ECO:0000256" key="1">
    <source>
        <dbReference type="SAM" id="MobiDB-lite"/>
    </source>
</evidence>
<sequence length="121" mass="14133">MLFFDRRRKMSRVLNQGEFKMNGSPFGSQGSPPARSECGHTSPKQDPSLCHRCSSYACRWFPALTLADWMLLQLVLCAFLVLFMFVIVGVHAYFLTKERFGFDLVLLTRDLYTQARDHYWR</sequence>
<keyword evidence="2" id="KW-0472">Membrane</keyword>
<dbReference type="AlphaFoldDB" id="S3CDY5"/>
<dbReference type="HOGENOM" id="CLU_2038741_0_0_1"/>
<dbReference type="EMBL" id="KE148146">
    <property type="protein sequence ID" value="EPE10236.1"/>
    <property type="molecule type" value="Genomic_DNA"/>
</dbReference>
<feature type="region of interest" description="Disordered" evidence="1">
    <location>
        <begin position="18"/>
        <end position="46"/>
    </location>
</feature>
<evidence type="ECO:0000256" key="2">
    <source>
        <dbReference type="SAM" id="Phobius"/>
    </source>
</evidence>
<accession>S3CDY5</accession>
<name>S3CDY5_OPHP1</name>
<gene>
    <name evidence="3" type="ORF">F503_05331</name>
</gene>
<keyword evidence="4" id="KW-1185">Reference proteome</keyword>
<keyword evidence="2" id="KW-0812">Transmembrane</keyword>
<organism evidence="3 4">
    <name type="scientific">Ophiostoma piceae (strain UAMH 11346)</name>
    <name type="common">Sap stain fungus</name>
    <dbReference type="NCBI Taxonomy" id="1262450"/>
    <lineage>
        <taxon>Eukaryota</taxon>
        <taxon>Fungi</taxon>
        <taxon>Dikarya</taxon>
        <taxon>Ascomycota</taxon>
        <taxon>Pezizomycotina</taxon>
        <taxon>Sordariomycetes</taxon>
        <taxon>Sordariomycetidae</taxon>
        <taxon>Ophiostomatales</taxon>
        <taxon>Ophiostomataceae</taxon>
        <taxon>Ophiostoma</taxon>
    </lineage>
</organism>
<reference evidence="3 4" key="1">
    <citation type="journal article" date="2013" name="BMC Genomics">
        <title>The genome and transcriptome of the pine saprophyte Ophiostoma piceae, and a comparison with the bark beetle-associated pine pathogen Grosmannia clavigera.</title>
        <authorList>
            <person name="Haridas S."/>
            <person name="Wang Y."/>
            <person name="Lim L."/>
            <person name="Massoumi Alamouti S."/>
            <person name="Jackman S."/>
            <person name="Docking R."/>
            <person name="Robertson G."/>
            <person name="Birol I."/>
            <person name="Bohlmann J."/>
            <person name="Breuil C."/>
        </authorList>
    </citation>
    <scope>NUCLEOTIDE SEQUENCE [LARGE SCALE GENOMIC DNA]</scope>
    <source>
        <strain evidence="3 4">UAMH 11346</strain>
    </source>
</reference>
<dbReference type="Proteomes" id="UP000016923">
    <property type="component" value="Unassembled WGS sequence"/>
</dbReference>
<evidence type="ECO:0000313" key="4">
    <source>
        <dbReference type="Proteomes" id="UP000016923"/>
    </source>
</evidence>
<dbReference type="VEuPathDB" id="FungiDB:F503_05331"/>
<protein>
    <submittedName>
        <fullName evidence="3">Uncharacterized protein</fullName>
    </submittedName>
</protein>
<proteinExistence type="predicted"/>
<evidence type="ECO:0000313" key="3">
    <source>
        <dbReference type="EMBL" id="EPE10236.1"/>
    </source>
</evidence>
<keyword evidence="2" id="KW-1133">Transmembrane helix</keyword>
<feature type="transmembrane region" description="Helical" evidence="2">
    <location>
        <begin position="69"/>
        <end position="94"/>
    </location>
</feature>